<feature type="chain" id="PRO_5046538940" evidence="1">
    <location>
        <begin position="22"/>
        <end position="431"/>
    </location>
</feature>
<dbReference type="Proteomes" id="UP001338125">
    <property type="component" value="Unassembled WGS sequence"/>
</dbReference>
<protein>
    <submittedName>
        <fullName evidence="3">L-sorbosone dehydrogenase-like protein</fullName>
    </submittedName>
</protein>
<dbReference type="InterPro" id="IPR054539">
    <property type="entry name" value="Beta-prop_PDH"/>
</dbReference>
<dbReference type="EMBL" id="JAVFKD010000001">
    <property type="protein sequence ID" value="KAK5998494.1"/>
    <property type="molecule type" value="Genomic_DNA"/>
</dbReference>
<evidence type="ECO:0000259" key="2">
    <source>
        <dbReference type="Pfam" id="PF22807"/>
    </source>
</evidence>
<comment type="caution">
    <text evidence="3">The sequence shown here is derived from an EMBL/GenBank/DDBJ whole genome shotgun (WGS) entry which is preliminary data.</text>
</comment>
<feature type="signal peptide" evidence="1">
    <location>
        <begin position="1"/>
        <end position="21"/>
    </location>
</feature>
<evidence type="ECO:0000313" key="3">
    <source>
        <dbReference type="EMBL" id="KAK5998494.1"/>
    </source>
</evidence>
<evidence type="ECO:0000256" key="1">
    <source>
        <dbReference type="SAM" id="SignalP"/>
    </source>
</evidence>
<evidence type="ECO:0000313" key="4">
    <source>
        <dbReference type="Proteomes" id="UP001338125"/>
    </source>
</evidence>
<name>A0ABR0T2N0_9HYPO</name>
<gene>
    <name evidence="3" type="ORF">PT974_00873</name>
</gene>
<keyword evidence="4" id="KW-1185">Reference proteome</keyword>
<dbReference type="InterPro" id="IPR011042">
    <property type="entry name" value="6-blade_b-propeller_TolB-like"/>
</dbReference>
<organism evidence="3 4">
    <name type="scientific">Cladobotryum mycophilum</name>
    <dbReference type="NCBI Taxonomy" id="491253"/>
    <lineage>
        <taxon>Eukaryota</taxon>
        <taxon>Fungi</taxon>
        <taxon>Dikarya</taxon>
        <taxon>Ascomycota</taxon>
        <taxon>Pezizomycotina</taxon>
        <taxon>Sordariomycetes</taxon>
        <taxon>Hypocreomycetidae</taxon>
        <taxon>Hypocreales</taxon>
        <taxon>Hypocreaceae</taxon>
        <taxon>Cladobotryum</taxon>
    </lineage>
</organism>
<keyword evidence="1" id="KW-0732">Signal</keyword>
<dbReference type="Pfam" id="PF22807">
    <property type="entry name" value="TrAA12"/>
    <property type="match status" value="1"/>
</dbReference>
<dbReference type="SUPFAM" id="SSF50952">
    <property type="entry name" value="Soluble quinoprotein glucose dehydrogenase"/>
    <property type="match status" value="1"/>
</dbReference>
<dbReference type="InterPro" id="IPR011041">
    <property type="entry name" value="Quinoprot_gluc/sorb_DH_b-prop"/>
</dbReference>
<sequence length="431" mass="46259">MAPTMQLLLGAIGLLASQASAACAGLKTASSPVTAPGIQYKVIANGLGSPRSVVIDTLGNLLIAQTKPGAIQRLVLDKGEGLDVCVQSTTKLVSNSFTHSLALSQDGKTLFATTSNVAIAYPYDAAKGTLGAGKTIITGMDNTDHVSRTLLIPPHNPNLLVIARGSNDNIDNGTMQVESGRSQIRIFKIDQLLKNPNPVQYTTGDVLGWGLRNSVGVAQHPKTGHVWSVENSMDEVHRGGVDIHNSNPGEELNFHGLLTDTTSAYYGKNYGYPRCIAIFDPSNIQNYPGGAAVGKQMTADHTIQGVTDDWCIKNTVSPRITFESHLAPLDIKFRDDGLQAFVSIHGSWNRQPPSGYRLSRVNFGADGFPVEPQSSTKAEVKLMWNSDNSKCPGACFRPVGLALDEKRSTKRMFMTSDNSGELFVLTGLHNK</sequence>
<proteinExistence type="predicted"/>
<feature type="domain" description="Pyrroloquinoline quinone-dependent pyranose dehydrogenase beta-propeller" evidence="2">
    <location>
        <begin position="32"/>
        <end position="426"/>
    </location>
</feature>
<dbReference type="Gene3D" id="2.120.10.30">
    <property type="entry name" value="TolB, C-terminal domain"/>
    <property type="match status" value="1"/>
</dbReference>
<accession>A0ABR0T2N0</accession>
<reference evidence="3 4" key="1">
    <citation type="submission" date="2024-01" db="EMBL/GenBank/DDBJ databases">
        <title>Complete genome of Cladobotryum mycophilum ATHUM6906.</title>
        <authorList>
            <person name="Christinaki A.C."/>
            <person name="Myridakis A.I."/>
            <person name="Kouvelis V.N."/>
        </authorList>
    </citation>
    <scope>NUCLEOTIDE SEQUENCE [LARGE SCALE GENOMIC DNA]</scope>
    <source>
        <strain evidence="3 4">ATHUM6906</strain>
    </source>
</reference>